<sequence length="620" mass="71152">MSDSNQEQKKVDTPVEATKVKRRREVLQKRCGSCKSDRPAAFFVGDTCIYCVQDAQEAAEAAQREEDAAKKAREAARKAELQRADLRKQKELEVLRRKQEQEERRRQAKIEKQEEERRKAEFDAKMEARRELAKREASRRFLLPFVERFSPDYMAGWVHKDICRRLEKFSDDVAAKKSPRLMLFMPPRHGKSELASKTFPAWHLGRHPHHEVIASSYSGALAMDFSRKVRELLRDAAYRTVFRDSALDKNSQSAERWNTTAGGGYVAAGVGGPITGRGAHVLIIDDPIKNAEDADSEAARESLWNWYTSTAYTRLAPGGGVLIILTRWHDDDLAGRLLKKQEEGGEPWEVIRYPALATEQELYRSQNQALHPERYDEAALNRIRDAVGSRVWSALYQQNPVPDEGDYFTKDMIYRYDINDLPAISDMRFYTAWDLAIGKNESNDYSVGITVGIDRQRKLWVVDIRRGRWNSKEIVDQILDCWDVWRSEKTGIEKGHIEMAIGPYLEEEIVRRGYTAFFYEGLPPGRRDKALRARPIQGMMQRGMVLFRQRCDRAQELINELLRFPNGTHDDQVDALAWIGQMIQDMGVVRLAPPPKAKSWKDKLGAFVGGSKSERDPMSA</sequence>
<dbReference type="NCBIfam" id="TIGR01630">
    <property type="entry name" value="psiM2_ORF9"/>
    <property type="match status" value="1"/>
</dbReference>
<reference evidence="4 5" key="1">
    <citation type="submission" date="2018-07" db="EMBL/GenBank/DDBJ databases">
        <title>Motiliproteus coralliicola sp. nov., a bacterium isolated from Coral.</title>
        <authorList>
            <person name="Wang G."/>
        </authorList>
    </citation>
    <scope>NUCLEOTIDE SEQUENCE [LARGE SCALE GENOMIC DNA]</scope>
    <source>
        <strain evidence="4 5">C34</strain>
    </source>
</reference>
<dbReference type="Pfam" id="PF03237">
    <property type="entry name" value="Terminase_6N"/>
    <property type="match status" value="1"/>
</dbReference>
<dbReference type="Proteomes" id="UP000253769">
    <property type="component" value="Unassembled WGS sequence"/>
</dbReference>
<name>A0A369WVS1_9GAMM</name>
<keyword evidence="1" id="KW-1188">Viral release from host cell</keyword>
<feature type="domain" description="Terminase large subunit gp17-like C-terminal" evidence="3">
    <location>
        <begin position="432"/>
        <end position="579"/>
    </location>
</feature>
<evidence type="ECO:0000256" key="2">
    <source>
        <dbReference type="SAM" id="MobiDB-lite"/>
    </source>
</evidence>
<evidence type="ECO:0000313" key="5">
    <source>
        <dbReference type="Proteomes" id="UP000253769"/>
    </source>
</evidence>
<accession>A0A369WVS1</accession>
<dbReference type="Gene3D" id="3.30.420.240">
    <property type="match status" value="1"/>
</dbReference>
<evidence type="ECO:0000313" key="4">
    <source>
        <dbReference type="EMBL" id="RDE25139.1"/>
    </source>
</evidence>
<dbReference type="InterPro" id="IPR027417">
    <property type="entry name" value="P-loop_NTPase"/>
</dbReference>
<dbReference type="RefSeq" id="WP_114694736.1">
    <property type="nucleotide sequence ID" value="NZ_QQOH01000001.1"/>
</dbReference>
<dbReference type="Gene3D" id="3.40.50.300">
    <property type="entry name" value="P-loop containing nucleotide triphosphate hydrolases"/>
    <property type="match status" value="1"/>
</dbReference>
<dbReference type="Pfam" id="PF17289">
    <property type="entry name" value="Terminase_6C"/>
    <property type="match status" value="1"/>
</dbReference>
<evidence type="ECO:0000259" key="3">
    <source>
        <dbReference type="Pfam" id="PF17289"/>
    </source>
</evidence>
<protein>
    <recommendedName>
        <fullName evidence="3">Terminase large subunit gp17-like C-terminal domain-containing protein</fullName>
    </recommendedName>
</protein>
<evidence type="ECO:0000256" key="1">
    <source>
        <dbReference type="ARBA" id="ARBA00022612"/>
    </source>
</evidence>
<proteinExistence type="predicted"/>
<dbReference type="InterPro" id="IPR035421">
    <property type="entry name" value="Terminase_6C"/>
</dbReference>
<feature type="region of interest" description="Disordered" evidence="2">
    <location>
        <begin position="98"/>
        <end position="118"/>
    </location>
</feature>
<dbReference type="InterPro" id="IPR006517">
    <property type="entry name" value="Phage_terminase_lsu-like_C"/>
</dbReference>
<dbReference type="OrthoDB" id="9771580at2"/>
<keyword evidence="5" id="KW-1185">Reference proteome</keyword>
<comment type="caution">
    <text evidence="4">The sequence shown here is derived from an EMBL/GenBank/DDBJ whole genome shotgun (WGS) entry which is preliminary data.</text>
</comment>
<gene>
    <name evidence="4" type="ORF">DV711_06175</name>
</gene>
<dbReference type="AlphaFoldDB" id="A0A369WVS1"/>
<dbReference type="EMBL" id="QQOH01000001">
    <property type="protein sequence ID" value="RDE25139.1"/>
    <property type="molecule type" value="Genomic_DNA"/>
</dbReference>
<organism evidence="4 5">
    <name type="scientific">Motiliproteus coralliicola</name>
    <dbReference type="NCBI Taxonomy" id="2283196"/>
    <lineage>
        <taxon>Bacteria</taxon>
        <taxon>Pseudomonadati</taxon>
        <taxon>Pseudomonadota</taxon>
        <taxon>Gammaproteobacteria</taxon>
        <taxon>Oceanospirillales</taxon>
        <taxon>Oceanospirillaceae</taxon>
        <taxon>Motiliproteus</taxon>
    </lineage>
</organism>